<dbReference type="PANTHER" id="PTHR23065">
    <property type="entry name" value="PROLINE-SERINE-THREONINE PHOSPHATASE INTERACTING PROTEIN 1"/>
    <property type="match status" value="1"/>
</dbReference>
<organism evidence="7 8">
    <name type="scientific">Madurella mycetomatis</name>
    <dbReference type="NCBI Taxonomy" id="100816"/>
    <lineage>
        <taxon>Eukaryota</taxon>
        <taxon>Fungi</taxon>
        <taxon>Dikarya</taxon>
        <taxon>Ascomycota</taxon>
        <taxon>Pezizomycotina</taxon>
        <taxon>Sordariomycetes</taxon>
        <taxon>Sordariomycetidae</taxon>
        <taxon>Sordariales</taxon>
        <taxon>Sordariales incertae sedis</taxon>
        <taxon>Madurella</taxon>
    </lineage>
</organism>
<dbReference type="GO" id="GO:0009898">
    <property type="term" value="C:cytoplasmic side of plasma membrane"/>
    <property type="evidence" value="ECO:0007669"/>
    <property type="project" value="TreeGrafter"/>
</dbReference>
<evidence type="ECO:0000256" key="5">
    <source>
        <dbReference type="PROSITE-ProRule" id="PRU01077"/>
    </source>
</evidence>
<dbReference type="SMART" id="SM00055">
    <property type="entry name" value="FCH"/>
    <property type="match status" value="1"/>
</dbReference>
<evidence type="ECO:0000259" key="6">
    <source>
        <dbReference type="PROSITE" id="PS51741"/>
    </source>
</evidence>
<dbReference type="Pfam" id="PF00611">
    <property type="entry name" value="FCH"/>
    <property type="match status" value="1"/>
</dbReference>
<keyword evidence="4" id="KW-0206">Cytoskeleton</keyword>
<name>A0A175VTJ0_9PEZI</name>
<dbReference type="OrthoDB" id="27823at2759"/>
<dbReference type="PROSITE" id="PS51741">
    <property type="entry name" value="F_BAR"/>
    <property type="match status" value="1"/>
</dbReference>
<dbReference type="VEuPathDB" id="FungiDB:MMYC01_209767"/>
<evidence type="ECO:0000256" key="2">
    <source>
        <dbReference type="ARBA" id="ARBA00022490"/>
    </source>
</evidence>
<keyword evidence="2" id="KW-0963">Cytoplasm</keyword>
<dbReference type="AlphaFoldDB" id="A0A175VTJ0"/>
<feature type="non-terminal residue" evidence="7">
    <location>
        <position position="145"/>
    </location>
</feature>
<gene>
    <name evidence="7" type="ORF">MMYC01_209767</name>
</gene>
<dbReference type="PANTHER" id="PTHR23065:SF7">
    <property type="entry name" value="NOSTRIN, ISOFORM H"/>
    <property type="match status" value="1"/>
</dbReference>
<comment type="subcellular location">
    <subcellularLocation>
        <location evidence="1">Cytoplasm</location>
        <location evidence="1">Cytoskeleton</location>
    </subcellularLocation>
</comment>
<dbReference type="InterPro" id="IPR031160">
    <property type="entry name" value="F_BAR_dom"/>
</dbReference>
<feature type="domain" description="F-BAR" evidence="6">
    <location>
        <begin position="13"/>
        <end position="145"/>
    </location>
</feature>
<dbReference type="EMBL" id="LCTW02000391">
    <property type="protein sequence ID" value="KXX74054.1"/>
    <property type="molecule type" value="Genomic_DNA"/>
</dbReference>
<evidence type="ECO:0000256" key="4">
    <source>
        <dbReference type="ARBA" id="ARBA00023212"/>
    </source>
</evidence>
<keyword evidence="3" id="KW-0597">Phosphoprotein</keyword>
<protein>
    <submittedName>
        <fullName evidence="7">Septation protein imp2</fullName>
    </submittedName>
</protein>
<reference evidence="7 8" key="1">
    <citation type="journal article" date="2016" name="Genome Announc.">
        <title>Genome Sequence of Madurella mycetomatis mm55, Isolated from a Human Mycetoma Case in Sudan.</title>
        <authorList>
            <person name="Smit S."/>
            <person name="Derks M.F."/>
            <person name="Bervoets S."/>
            <person name="Fahal A."/>
            <person name="van Leeuwen W."/>
            <person name="van Belkum A."/>
            <person name="van de Sande W.W."/>
        </authorList>
    </citation>
    <scope>NUCLEOTIDE SEQUENCE [LARGE SCALE GENOMIC DNA]</scope>
    <source>
        <strain evidence="8">mm55</strain>
    </source>
</reference>
<evidence type="ECO:0000256" key="3">
    <source>
        <dbReference type="ARBA" id="ARBA00022553"/>
    </source>
</evidence>
<accession>A0A175VTJ0</accession>
<dbReference type="STRING" id="100816.A0A175VTJ0"/>
<sequence>MLAASNEGPAVALSFANNFWGKDDAGVGPLLERMHNAKQTCDELRAFYGARASIEDEYARKLMSLCRKPLGSHEIGTLKTSLDTVRGEVESMAKQHQNIAAQMKSELEEPLAAFAGGMKERRKIVQNTVEKLLKTKIQQTQQVNK</sequence>
<dbReference type="Gene3D" id="1.20.1270.60">
    <property type="entry name" value="Arfaptin homology (AH) domain/BAR domain"/>
    <property type="match status" value="1"/>
</dbReference>
<evidence type="ECO:0000256" key="1">
    <source>
        <dbReference type="ARBA" id="ARBA00004245"/>
    </source>
</evidence>
<comment type="caution">
    <text evidence="7">The sequence shown here is derived from an EMBL/GenBank/DDBJ whole genome shotgun (WGS) entry which is preliminary data.</text>
</comment>
<keyword evidence="8" id="KW-1185">Reference proteome</keyword>
<dbReference type="SUPFAM" id="SSF103657">
    <property type="entry name" value="BAR/IMD domain-like"/>
    <property type="match status" value="1"/>
</dbReference>
<evidence type="ECO:0000313" key="7">
    <source>
        <dbReference type="EMBL" id="KXX74054.1"/>
    </source>
</evidence>
<dbReference type="GO" id="GO:0005543">
    <property type="term" value="F:phospholipid binding"/>
    <property type="evidence" value="ECO:0007669"/>
    <property type="project" value="TreeGrafter"/>
</dbReference>
<evidence type="ECO:0000313" key="8">
    <source>
        <dbReference type="Proteomes" id="UP000078237"/>
    </source>
</evidence>
<dbReference type="Proteomes" id="UP000078237">
    <property type="component" value="Unassembled WGS sequence"/>
</dbReference>
<dbReference type="InterPro" id="IPR001060">
    <property type="entry name" value="FCH_dom"/>
</dbReference>
<dbReference type="GO" id="GO:0007010">
    <property type="term" value="P:cytoskeleton organization"/>
    <property type="evidence" value="ECO:0007669"/>
    <property type="project" value="TreeGrafter"/>
</dbReference>
<dbReference type="InterPro" id="IPR027267">
    <property type="entry name" value="AH/BAR_dom_sf"/>
</dbReference>
<keyword evidence="5" id="KW-0175">Coiled coil</keyword>
<dbReference type="GO" id="GO:0120104">
    <property type="term" value="C:mitotic actomyosin contractile ring, proximal layer"/>
    <property type="evidence" value="ECO:0007669"/>
    <property type="project" value="TreeGrafter"/>
</dbReference>
<proteinExistence type="predicted"/>